<organism evidence="2 3">
    <name type="scientific">Enterobacter hormaechei</name>
    <dbReference type="NCBI Taxonomy" id="158836"/>
    <lineage>
        <taxon>Bacteria</taxon>
        <taxon>Pseudomonadati</taxon>
        <taxon>Pseudomonadota</taxon>
        <taxon>Gammaproteobacteria</taxon>
        <taxon>Enterobacterales</taxon>
        <taxon>Enterobacteriaceae</taxon>
        <taxon>Enterobacter</taxon>
        <taxon>Enterobacter cloacae complex</taxon>
    </lineage>
</organism>
<comment type="caution">
    <text evidence="2">The sequence shown here is derived from an EMBL/GenBank/DDBJ whole genome shotgun (WGS) entry which is preliminary data.</text>
</comment>
<dbReference type="SUPFAM" id="SSF52096">
    <property type="entry name" value="ClpP/crotonase"/>
    <property type="match status" value="1"/>
</dbReference>
<dbReference type="InterPro" id="IPR014748">
    <property type="entry name" value="Enoyl-CoA_hydra_C"/>
</dbReference>
<evidence type="ECO:0000313" key="2">
    <source>
        <dbReference type="EMBL" id="KAB2425272.1"/>
    </source>
</evidence>
<dbReference type="EMBL" id="WBSZ01002743">
    <property type="protein sequence ID" value="KAB2425272.1"/>
    <property type="molecule type" value="Genomic_DNA"/>
</dbReference>
<dbReference type="Proteomes" id="UP000476281">
    <property type="component" value="Unassembled WGS sequence"/>
</dbReference>
<name>A0A6L3X239_9ENTR</name>
<accession>A0A6L3X239</accession>
<feature type="non-terminal residue" evidence="2">
    <location>
        <position position="1"/>
    </location>
</feature>
<protein>
    <submittedName>
        <fullName evidence="2">2,3-dehydroadipyl-CoA hydratase</fullName>
    </submittedName>
</protein>
<dbReference type="InterPro" id="IPR029045">
    <property type="entry name" value="ClpP/crotonase-like_dom_sf"/>
</dbReference>
<sequence length="28" mass="3204">FALLAAPDDRREGINAFLQKRTPDFKGR</sequence>
<dbReference type="AlphaFoldDB" id="A0A6L3X239"/>
<proteinExistence type="inferred from homology"/>
<dbReference type="Gene3D" id="1.10.12.10">
    <property type="entry name" value="Lyase 2-enoyl-coa Hydratase, Chain A, domain 2"/>
    <property type="match status" value="1"/>
</dbReference>
<evidence type="ECO:0000313" key="3">
    <source>
        <dbReference type="Proteomes" id="UP000476281"/>
    </source>
</evidence>
<reference evidence="2 3" key="1">
    <citation type="submission" date="2019-09" db="EMBL/GenBank/DDBJ databases">
        <title>Reversal of blaTEM antimicrobial resistance by CRISPR-Cas9 in clinical E. coli and other Enterobacteriaceae strains.</title>
        <authorList>
            <person name="Tagliaferri T."/>
            <person name="Guimaraes N."/>
            <person name="Pereira M."/>
            <person name="Felicori L."/>
            <person name="Horz H.-P."/>
            <person name="Santos S."/>
            <person name="Mendes T."/>
        </authorList>
    </citation>
    <scope>NUCLEOTIDE SEQUENCE [LARGE SCALE GENOMIC DNA]</scope>
    <source>
        <strain evidence="2 3">E2_blaTEM_MG</strain>
    </source>
</reference>
<comment type="similarity">
    <text evidence="1">Belongs to the enoyl-CoA hydratase/isomerase family.</text>
</comment>
<evidence type="ECO:0000256" key="1">
    <source>
        <dbReference type="ARBA" id="ARBA00005254"/>
    </source>
</evidence>
<gene>
    <name evidence="2" type="ORF">F9C29_35165</name>
</gene>